<feature type="transmembrane region" description="Helical" evidence="2">
    <location>
        <begin position="12"/>
        <end position="32"/>
    </location>
</feature>
<evidence type="ECO:0000256" key="1">
    <source>
        <dbReference type="SAM" id="Coils"/>
    </source>
</evidence>
<dbReference type="KEGG" id="cat:CA2559_01735"/>
<keyword evidence="2" id="KW-0472">Membrane</keyword>
<dbReference type="HOGENOM" id="CLU_080394_0_0_10"/>
<dbReference type="GeneID" id="89452146"/>
<evidence type="ECO:0000313" key="3">
    <source>
        <dbReference type="EMBL" id="EAP87436.1"/>
    </source>
</evidence>
<dbReference type="EMBL" id="CP002046">
    <property type="protein sequence ID" value="EAP87436.1"/>
    <property type="molecule type" value="Genomic_DNA"/>
</dbReference>
<keyword evidence="2" id="KW-0812">Transmembrane</keyword>
<evidence type="ECO:0000256" key="2">
    <source>
        <dbReference type="SAM" id="Phobius"/>
    </source>
</evidence>
<keyword evidence="2" id="KW-1133">Transmembrane helix</keyword>
<dbReference type="STRING" id="216432.CA2559_01735"/>
<name>A3U5B9_CROAH</name>
<sequence length="294" mass="33314">MTEEKNSKALKILTAVLTIGIIALGVYTMKFYNENQQTISRLENEKADLESDLSELIIKYDTAISKNDVMAKDLYEAKQRIERLLDSIKGLDNTNYAAISRFRSQIKKLEREKDKLFKTVDSLSRQNQRLATAVDSTNSVLKERIVLTDSLVQQNEILNEKVAAGSKMQLTKLSAEGVIIKNSGDIANTKRHRRADKIRTCFTIAKNLIAEPGEKKLYAQIINPKNNLIGDNKQEMFEEKVLMYSATTKVFYENEELDICILVDADENNIISGVYQVNIFQDADLLATTSFTLK</sequence>
<dbReference type="eggNOG" id="COG4768">
    <property type="taxonomic scope" value="Bacteria"/>
</dbReference>
<reference evidence="3 4" key="1">
    <citation type="journal article" date="2010" name="J. Bacteriol.">
        <title>The complete genome sequence of Croceibacter atlanticus HTCC2559T.</title>
        <authorList>
            <person name="Oh H.M."/>
            <person name="Kang I."/>
            <person name="Ferriera S."/>
            <person name="Giovannoni S.J."/>
            <person name="Cho J.C."/>
        </authorList>
    </citation>
    <scope>NUCLEOTIDE SEQUENCE [LARGE SCALE GENOMIC DNA]</scope>
    <source>
        <strain evidence="4">ATCC BAA-628 / HTCC2559 / KCTC 12090</strain>
    </source>
</reference>
<feature type="coiled-coil region" evidence="1">
    <location>
        <begin position="32"/>
        <end position="126"/>
    </location>
</feature>
<proteinExistence type="predicted"/>
<dbReference type="OrthoDB" id="1115172at2"/>
<evidence type="ECO:0000313" key="4">
    <source>
        <dbReference type="Proteomes" id="UP000002297"/>
    </source>
</evidence>
<dbReference type="Proteomes" id="UP000002297">
    <property type="component" value="Chromosome"/>
</dbReference>
<organism evidence="3 4">
    <name type="scientific">Croceibacter atlanticus (strain ATCC BAA-628 / JCM 21780 / CIP 108009 / IAM 15332 / KCTC 12090 / HTCC2559)</name>
    <dbReference type="NCBI Taxonomy" id="216432"/>
    <lineage>
        <taxon>Bacteria</taxon>
        <taxon>Pseudomonadati</taxon>
        <taxon>Bacteroidota</taxon>
        <taxon>Flavobacteriia</taxon>
        <taxon>Flavobacteriales</taxon>
        <taxon>Flavobacteriaceae</taxon>
        <taxon>Croceibacter</taxon>
    </lineage>
</organism>
<accession>A3U5B9</accession>
<keyword evidence="4" id="KW-1185">Reference proteome</keyword>
<keyword evidence="1" id="KW-0175">Coiled coil</keyword>
<dbReference type="RefSeq" id="WP_013186114.1">
    <property type="nucleotide sequence ID" value="NC_014230.1"/>
</dbReference>
<protein>
    <submittedName>
        <fullName evidence="3">Uncharacterized protein</fullName>
    </submittedName>
</protein>
<dbReference type="AlphaFoldDB" id="A3U5B9"/>
<gene>
    <name evidence="3" type="ordered locus">CA2559_01735</name>
</gene>